<reference evidence="7 8" key="1">
    <citation type="submission" date="2020-08" db="EMBL/GenBank/DDBJ databases">
        <title>Bridging the membrane lipid divide: bacteria of the FCB group superphylum have the potential to synthesize archaeal ether lipids.</title>
        <authorList>
            <person name="Villanueva L."/>
            <person name="Von Meijenfeldt F.A.B."/>
            <person name="Westbye A.B."/>
            <person name="Yadav S."/>
            <person name="Hopmans E.C."/>
            <person name="Dutilh B.E."/>
            <person name="Sinninghe Damste J.S."/>
        </authorList>
    </citation>
    <scope>NUCLEOTIDE SEQUENCE [LARGE SCALE GENOMIC DNA]</scope>
    <source>
        <strain evidence="7">NIOZ-UU27</strain>
    </source>
</reference>
<feature type="transmembrane region" description="Helical" evidence="6">
    <location>
        <begin position="12"/>
        <end position="30"/>
    </location>
</feature>
<keyword evidence="4 6" id="KW-1133">Transmembrane helix</keyword>
<organism evidence="7 8">
    <name type="scientific">Candidatus Desulfacyla euxinica</name>
    <dbReference type="NCBI Taxonomy" id="2841693"/>
    <lineage>
        <taxon>Bacteria</taxon>
        <taxon>Deltaproteobacteria</taxon>
        <taxon>Candidatus Desulfacyla</taxon>
    </lineage>
</organism>
<evidence type="ECO:0000256" key="5">
    <source>
        <dbReference type="ARBA" id="ARBA00023136"/>
    </source>
</evidence>
<evidence type="ECO:0000256" key="3">
    <source>
        <dbReference type="ARBA" id="ARBA00022692"/>
    </source>
</evidence>
<evidence type="ECO:0000256" key="4">
    <source>
        <dbReference type="ARBA" id="ARBA00022989"/>
    </source>
</evidence>
<dbReference type="EMBL" id="JACNJD010000223">
    <property type="protein sequence ID" value="MBC8177663.1"/>
    <property type="molecule type" value="Genomic_DNA"/>
</dbReference>
<evidence type="ECO:0000256" key="2">
    <source>
        <dbReference type="ARBA" id="ARBA00022475"/>
    </source>
</evidence>
<dbReference type="Proteomes" id="UP000650524">
    <property type="component" value="Unassembled WGS sequence"/>
</dbReference>
<accession>A0A8J6N0R1</accession>
<evidence type="ECO:0000313" key="8">
    <source>
        <dbReference type="Proteomes" id="UP000650524"/>
    </source>
</evidence>
<comment type="subcellular location">
    <subcellularLocation>
        <location evidence="1">Cell membrane</location>
        <topology evidence="1">Multi-pass membrane protein</topology>
    </subcellularLocation>
</comment>
<keyword evidence="3 6" id="KW-0812">Transmembrane</keyword>
<feature type="transmembrane region" description="Helical" evidence="6">
    <location>
        <begin position="100"/>
        <end position="118"/>
    </location>
</feature>
<dbReference type="AlphaFoldDB" id="A0A8J6N0R1"/>
<proteinExistence type="predicted"/>
<dbReference type="Pfam" id="PF03899">
    <property type="entry name" value="ATP-synt_I"/>
    <property type="match status" value="1"/>
</dbReference>
<keyword evidence="5 6" id="KW-0472">Membrane</keyword>
<gene>
    <name evidence="7" type="ORF">H8E19_09690</name>
</gene>
<dbReference type="InterPro" id="IPR005598">
    <property type="entry name" value="ATP_synth_I"/>
</dbReference>
<comment type="caution">
    <text evidence="7">The sequence shown here is derived from an EMBL/GenBank/DDBJ whole genome shotgun (WGS) entry which is preliminary data.</text>
</comment>
<keyword evidence="2" id="KW-1003">Cell membrane</keyword>
<name>A0A8J6N0R1_9DELT</name>
<evidence type="ECO:0000256" key="1">
    <source>
        <dbReference type="ARBA" id="ARBA00004651"/>
    </source>
</evidence>
<evidence type="ECO:0000313" key="7">
    <source>
        <dbReference type="EMBL" id="MBC8177663.1"/>
    </source>
</evidence>
<protein>
    <submittedName>
        <fullName evidence="7">ATP synthase subunit I</fullName>
    </submittedName>
</protein>
<feature type="transmembrane region" description="Helical" evidence="6">
    <location>
        <begin position="36"/>
        <end position="56"/>
    </location>
</feature>
<evidence type="ECO:0000256" key="6">
    <source>
        <dbReference type="SAM" id="Phobius"/>
    </source>
</evidence>
<feature type="transmembrane region" description="Helical" evidence="6">
    <location>
        <begin position="77"/>
        <end position="94"/>
    </location>
</feature>
<dbReference type="GO" id="GO:0005886">
    <property type="term" value="C:plasma membrane"/>
    <property type="evidence" value="ECO:0007669"/>
    <property type="project" value="UniProtKB-SubCell"/>
</dbReference>
<sequence>MTDREKLLRQITTTNWIFLLILGSLSSVFMSATFTLGVILGGLIIIANFSVLQHTIRYAFSDQGAMGGKKSSIVAKYFFRLAIMGLIIYILITSGWVNPIGLAIGLSIVVFSILNFGIRTAWKTSSREAI</sequence>